<dbReference type="SMART" id="SM00382">
    <property type="entry name" value="AAA"/>
    <property type="match status" value="1"/>
</dbReference>
<name>A0A1H2JXP3_9ACTN</name>
<dbReference type="GO" id="GO:0005524">
    <property type="term" value="F:ATP binding"/>
    <property type="evidence" value="ECO:0007669"/>
    <property type="project" value="UniProtKB-KW"/>
</dbReference>
<organism evidence="7 8">
    <name type="scientific">Jiangella alkaliphila</name>
    <dbReference type="NCBI Taxonomy" id="419479"/>
    <lineage>
        <taxon>Bacteria</taxon>
        <taxon>Bacillati</taxon>
        <taxon>Actinomycetota</taxon>
        <taxon>Actinomycetes</taxon>
        <taxon>Jiangellales</taxon>
        <taxon>Jiangellaceae</taxon>
        <taxon>Jiangella</taxon>
    </lineage>
</organism>
<dbReference type="Gene3D" id="3.40.50.300">
    <property type="entry name" value="P-loop containing nucleotide triphosphate hydrolases"/>
    <property type="match status" value="1"/>
</dbReference>
<dbReference type="Proteomes" id="UP000182977">
    <property type="component" value="Chromosome I"/>
</dbReference>
<feature type="compositionally biased region" description="Basic and acidic residues" evidence="5">
    <location>
        <begin position="235"/>
        <end position="245"/>
    </location>
</feature>
<dbReference type="Pfam" id="PF00005">
    <property type="entry name" value="ABC_tran"/>
    <property type="match status" value="1"/>
</dbReference>
<dbReference type="PANTHER" id="PTHR42734:SF17">
    <property type="entry name" value="METAL TRANSPORT SYSTEM ATP-BINDING PROTEIN TM_0124-RELATED"/>
    <property type="match status" value="1"/>
</dbReference>
<dbReference type="STRING" id="419479.SAMN04488563_3184"/>
<dbReference type="CDD" id="cd03235">
    <property type="entry name" value="ABC_Metallic_Cations"/>
    <property type="match status" value="1"/>
</dbReference>
<evidence type="ECO:0000256" key="2">
    <source>
        <dbReference type="ARBA" id="ARBA00022448"/>
    </source>
</evidence>
<reference evidence="8" key="1">
    <citation type="submission" date="2016-10" db="EMBL/GenBank/DDBJ databases">
        <authorList>
            <person name="Varghese N."/>
            <person name="Submissions S."/>
        </authorList>
    </citation>
    <scope>NUCLEOTIDE SEQUENCE [LARGE SCALE GENOMIC DNA]</scope>
    <source>
        <strain evidence="8">DSM 45079</strain>
    </source>
</reference>
<evidence type="ECO:0000256" key="1">
    <source>
        <dbReference type="ARBA" id="ARBA00005417"/>
    </source>
</evidence>
<dbReference type="RefSeq" id="WP_046769842.1">
    <property type="nucleotide sequence ID" value="NZ_LBMC01000013.1"/>
</dbReference>
<accession>A0A1H2JXP3</accession>
<keyword evidence="3" id="KW-0547">Nucleotide-binding</keyword>
<dbReference type="OrthoDB" id="5296765at2"/>
<proteinExistence type="inferred from homology"/>
<dbReference type="InterPro" id="IPR003593">
    <property type="entry name" value="AAA+_ATPase"/>
</dbReference>
<dbReference type="InterPro" id="IPR003439">
    <property type="entry name" value="ABC_transporter-like_ATP-bd"/>
</dbReference>
<feature type="region of interest" description="Disordered" evidence="5">
    <location>
        <begin position="222"/>
        <end position="251"/>
    </location>
</feature>
<dbReference type="GO" id="GO:0016887">
    <property type="term" value="F:ATP hydrolysis activity"/>
    <property type="evidence" value="ECO:0007669"/>
    <property type="project" value="InterPro"/>
</dbReference>
<keyword evidence="4 7" id="KW-0067">ATP-binding</keyword>
<protein>
    <submittedName>
        <fullName evidence="7">Zinc transport system ATP-binding protein</fullName>
    </submittedName>
</protein>
<dbReference type="InterPro" id="IPR027417">
    <property type="entry name" value="P-loop_NTPase"/>
</dbReference>
<keyword evidence="8" id="KW-1185">Reference proteome</keyword>
<evidence type="ECO:0000256" key="5">
    <source>
        <dbReference type="SAM" id="MobiDB-lite"/>
    </source>
</evidence>
<keyword evidence="2" id="KW-0813">Transport</keyword>
<evidence type="ECO:0000259" key="6">
    <source>
        <dbReference type="PROSITE" id="PS50893"/>
    </source>
</evidence>
<dbReference type="InterPro" id="IPR050153">
    <property type="entry name" value="Metal_Ion_Import_ABC"/>
</dbReference>
<comment type="similarity">
    <text evidence="1">Belongs to the ABC transporter superfamily.</text>
</comment>
<evidence type="ECO:0000256" key="4">
    <source>
        <dbReference type="ARBA" id="ARBA00022840"/>
    </source>
</evidence>
<sequence length="251" mass="26743">MRAAVVDVHGLRVELDDRPVLHGVELKVVEGEVVTLLGANGSGKSTLVRAAVGLVPASAGEVRLFGTPLKSFRDWWRIGYVPQRTTAAAGVPATVREVVAAGRLARRKLFRPARKADRDAVEHAIELVGLAEHAGRSVSSLSGGQQQRVLIARAAASEPDLMVLDEPNAGVDRRSQEAFARALRTFVASGRTVLLVLHEMGPLAPLVDRGVVLDGGRVVHDGPLPTPLTTLTGQPDHHDDHREDYGAGLFG</sequence>
<dbReference type="PROSITE" id="PS00211">
    <property type="entry name" value="ABC_TRANSPORTER_1"/>
    <property type="match status" value="1"/>
</dbReference>
<dbReference type="SUPFAM" id="SSF52540">
    <property type="entry name" value="P-loop containing nucleoside triphosphate hydrolases"/>
    <property type="match status" value="1"/>
</dbReference>
<gene>
    <name evidence="7" type="ORF">SAMN04488563_3184</name>
</gene>
<evidence type="ECO:0000313" key="7">
    <source>
        <dbReference type="EMBL" id="SDU61053.1"/>
    </source>
</evidence>
<evidence type="ECO:0000256" key="3">
    <source>
        <dbReference type="ARBA" id="ARBA00022741"/>
    </source>
</evidence>
<dbReference type="AlphaFoldDB" id="A0A1H2JXP3"/>
<dbReference type="PROSITE" id="PS50893">
    <property type="entry name" value="ABC_TRANSPORTER_2"/>
    <property type="match status" value="1"/>
</dbReference>
<dbReference type="EMBL" id="LT629791">
    <property type="protein sequence ID" value="SDU61053.1"/>
    <property type="molecule type" value="Genomic_DNA"/>
</dbReference>
<feature type="domain" description="ABC transporter" evidence="6">
    <location>
        <begin position="6"/>
        <end position="240"/>
    </location>
</feature>
<dbReference type="PANTHER" id="PTHR42734">
    <property type="entry name" value="METAL TRANSPORT SYSTEM ATP-BINDING PROTEIN TM_0124-RELATED"/>
    <property type="match status" value="1"/>
</dbReference>
<dbReference type="InterPro" id="IPR017871">
    <property type="entry name" value="ABC_transporter-like_CS"/>
</dbReference>
<evidence type="ECO:0000313" key="8">
    <source>
        <dbReference type="Proteomes" id="UP000182977"/>
    </source>
</evidence>